<protein>
    <submittedName>
        <fullName evidence="1">Uncharacterized protein</fullName>
    </submittedName>
</protein>
<gene>
    <name evidence="1" type="ORF">CEXT_361891</name>
</gene>
<accession>A0AAV4TY47</accession>
<proteinExistence type="predicted"/>
<name>A0AAV4TY47_CAEEX</name>
<dbReference type="EMBL" id="BPLR01011995">
    <property type="protein sequence ID" value="GIY50586.1"/>
    <property type="molecule type" value="Genomic_DNA"/>
</dbReference>
<sequence length="122" mass="13551">MTCFEKYSKRLYELLKLYTDDYRQPAAGREDIVPNPQEGGTSFAFKYRLGGGHRSRNVARSPRTALGEVLNGSTSYEQPSLVKKFAHLFQVLTVKTHCSSGQTGGPHIDFLASPKCGKQVIL</sequence>
<comment type="caution">
    <text evidence="1">The sequence shown here is derived from an EMBL/GenBank/DDBJ whole genome shotgun (WGS) entry which is preliminary data.</text>
</comment>
<keyword evidence="2" id="KW-1185">Reference proteome</keyword>
<evidence type="ECO:0000313" key="1">
    <source>
        <dbReference type="EMBL" id="GIY50586.1"/>
    </source>
</evidence>
<dbReference type="Proteomes" id="UP001054945">
    <property type="component" value="Unassembled WGS sequence"/>
</dbReference>
<reference evidence="1 2" key="1">
    <citation type="submission" date="2021-06" db="EMBL/GenBank/DDBJ databases">
        <title>Caerostris extrusa draft genome.</title>
        <authorList>
            <person name="Kono N."/>
            <person name="Arakawa K."/>
        </authorList>
    </citation>
    <scope>NUCLEOTIDE SEQUENCE [LARGE SCALE GENOMIC DNA]</scope>
</reference>
<organism evidence="1 2">
    <name type="scientific">Caerostris extrusa</name>
    <name type="common">Bark spider</name>
    <name type="synonym">Caerostris bankana</name>
    <dbReference type="NCBI Taxonomy" id="172846"/>
    <lineage>
        <taxon>Eukaryota</taxon>
        <taxon>Metazoa</taxon>
        <taxon>Ecdysozoa</taxon>
        <taxon>Arthropoda</taxon>
        <taxon>Chelicerata</taxon>
        <taxon>Arachnida</taxon>
        <taxon>Araneae</taxon>
        <taxon>Araneomorphae</taxon>
        <taxon>Entelegynae</taxon>
        <taxon>Araneoidea</taxon>
        <taxon>Araneidae</taxon>
        <taxon>Caerostris</taxon>
    </lineage>
</organism>
<evidence type="ECO:0000313" key="2">
    <source>
        <dbReference type="Proteomes" id="UP001054945"/>
    </source>
</evidence>
<dbReference type="AlphaFoldDB" id="A0AAV4TY47"/>